<dbReference type="HOGENOM" id="CLU_2160761_0_0_1"/>
<organism evidence="1">
    <name type="scientific">Capitella teleta</name>
    <name type="common">Polychaete worm</name>
    <dbReference type="NCBI Taxonomy" id="283909"/>
    <lineage>
        <taxon>Eukaryota</taxon>
        <taxon>Metazoa</taxon>
        <taxon>Spiralia</taxon>
        <taxon>Lophotrochozoa</taxon>
        <taxon>Annelida</taxon>
        <taxon>Polychaeta</taxon>
        <taxon>Sedentaria</taxon>
        <taxon>Scolecida</taxon>
        <taxon>Capitellidae</taxon>
        <taxon>Capitella</taxon>
    </lineage>
</organism>
<evidence type="ECO:0000313" key="1">
    <source>
        <dbReference type="EMBL" id="ELU12657.1"/>
    </source>
</evidence>
<accession>R7V2F1</accession>
<dbReference type="EMBL" id="AMQN01039764">
    <property type="status" value="NOT_ANNOTATED_CDS"/>
    <property type="molecule type" value="Genomic_DNA"/>
</dbReference>
<sequence>MSSKQNCIQQMIPIGHCVTLSWPLRPNCVITRKGFWVIMQTTDLLCLLSLICNFYNGVHSAIESAEKKRHLQISGTCMTHSNDDDTSLACMALLPYVQLGKVLRIYNSVCL</sequence>
<reference evidence="1 3" key="2">
    <citation type="journal article" date="2013" name="Nature">
        <title>Insights into bilaterian evolution from three spiralian genomes.</title>
        <authorList>
            <person name="Simakov O."/>
            <person name="Marletaz F."/>
            <person name="Cho S.J."/>
            <person name="Edsinger-Gonzales E."/>
            <person name="Havlak P."/>
            <person name="Hellsten U."/>
            <person name="Kuo D.H."/>
            <person name="Larsson T."/>
            <person name="Lv J."/>
            <person name="Arendt D."/>
            <person name="Savage R."/>
            <person name="Osoegawa K."/>
            <person name="de Jong P."/>
            <person name="Grimwood J."/>
            <person name="Chapman J.A."/>
            <person name="Shapiro H."/>
            <person name="Aerts A."/>
            <person name="Otillar R.P."/>
            <person name="Terry A.Y."/>
            <person name="Boore J.L."/>
            <person name="Grigoriev I.V."/>
            <person name="Lindberg D.R."/>
            <person name="Seaver E.C."/>
            <person name="Weisblat D.A."/>
            <person name="Putnam N.H."/>
            <person name="Rokhsar D.S."/>
        </authorList>
    </citation>
    <scope>NUCLEOTIDE SEQUENCE</scope>
    <source>
        <strain evidence="1 3">I ESC-2004</strain>
    </source>
</reference>
<name>R7V2F1_CAPTE</name>
<dbReference type="AlphaFoldDB" id="R7V2F1"/>
<dbReference type="EnsemblMetazoa" id="CapteT208090">
    <property type="protein sequence ID" value="CapteP208090"/>
    <property type="gene ID" value="CapteG208090"/>
</dbReference>
<reference evidence="3" key="1">
    <citation type="submission" date="2012-12" db="EMBL/GenBank/DDBJ databases">
        <authorList>
            <person name="Hellsten U."/>
            <person name="Grimwood J."/>
            <person name="Chapman J.A."/>
            <person name="Shapiro H."/>
            <person name="Aerts A."/>
            <person name="Otillar R.P."/>
            <person name="Terry A.Y."/>
            <person name="Boore J.L."/>
            <person name="Simakov O."/>
            <person name="Marletaz F."/>
            <person name="Cho S.-J."/>
            <person name="Edsinger-Gonzales E."/>
            <person name="Havlak P."/>
            <person name="Kuo D.-H."/>
            <person name="Larsson T."/>
            <person name="Lv J."/>
            <person name="Arendt D."/>
            <person name="Savage R."/>
            <person name="Osoegawa K."/>
            <person name="de Jong P."/>
            <person name="Lindberg D.R."/>
            <person name="Seaver E.C."/>
            <person name="Weisblat D.A."/>
            <person name="Putnam N.H."/>
            <person name="Grigoriev I.V."/>
            <person name="Rokhsar D.S."/>
        </authorList>
    </citation>
    <scope>NUCLEOTIDE SEQUENCE</scope>
    <source>
        <strain evidence="3">I ESC-2004</strain>
    </source>
</reference>
<reference evidence="2" key="3">
    <citation type="submission" date="2015-06" db="UniProtKB">
        <authorList>
            <consortium name="EnsemblMetazoa"/>
        </authorList>
    </citation>
    <scope>IDENTIFICATION</scope>
</reference>
<dbReference type="Proteomes" id="UP000014760">
    <property type="component" value="Unassembled WGS sequence"/>
</dbReference>
<evidence type="ECO:0000313" key="2">
    <source>
        <dbReference type="EnsemblMetazoa" id="CapteP208090"/>
    </source>
</evidence>
<protein>
    <submittedName>
        <fullName evidence="1 2">Uncharacterized protein</fullName>
    </submittedName>
</protein>
<gene>
    <name evidence="1" type="ORF">CAPTEDRAFT_208090</name>
</gene>
<evidence type="ECO:0000313" key="3">
    <source>
        <dbReference type="Proteomes" id="UP000014760"/>
    </source>
</evidence>
<proteinExistence type="predicted"/>
<keyword evidence="3" id="KW-1185">Reference proteome</keyword>
<dbReference type="EMBL" id="KB295795">
    <property type="protein sequence ID" value="ELU12657.1"/>
    <property type="molecule type" value="Genomic_DNA"/>
</dbReference>